<sequence length="549" mass="58486">MLWHIFIIYLSALLSTAVAAEPHAKEQSPASSSTGPSDPLNSNGGSSDPNVGDNKRKATQQASASVFGAGCRWDPTTSNIEQVTFKFRTGEAPPSTWFADLSESSSSTTSTDSKSSSGSGGTKKSIHRRDGSDTTQRPIAKPDHVQPAIVDSKSTLLDASYHTRLIDVLTFRARFGSFGSSLNSAGCALPAFSERLATLEAAEQEIVNKYAEQRKPLAGSDDVPNAMFFWAGISNYDPEVRTDLIQTVVFYGDGCAANPRQGLCVYAAEYSNFRYNPEDHMCMGSNMPAFYPINTDMTVVYRTQNGFRTQESWIDGKMISYLRSAGDQFMNSFVITQECKTCTWPVSEQVYSDIRIQFSEPEPEFDALGLCTGGAVTTQPRMADHGKMWIIDEVRVPSGKHLTSAPDETASEASADVGGESKTGVTGTSGSESSAGTPGGSGTRLKVRATSETGGAAGGDGSGGDTQVGSVAARSVGKAASRSKVIQTDLGIDSPEGSPDDNPEGNAPTPSARGADSGSTTKHRHGRRRKHKHLHPDAHNSPARRSRLL</sequence>
<feature type="compositionally biased region" description="Low complexity" evidence="1">
    <location>
        <begin position="102"/>
        <end position="117"/>
    </location>
</feature>
<feature type="compositionally biased region" description="Polar residues" evidence="1">
    <location>
        <begin position="28"/>
        <end position="49"/>
    </location>
</feature>
<dbReference type="AlphaFoldDB" id="A0A077R6U0"/>
<keyword evidence="2" id="KW-0732">Signal</keyword>
<feature type="region of interest" description="Disordered" evidence="1">
    <location>
        <begin position="96"/>
        <end position="147"/>
    </location>
</feature>
<feature type="compositionally biased region" description="Gly residues" evidence="1">
    <location>
        <begin position="455"/>
        <end position="466"/>
    </location>
</feature>
<feature type="region of interest" description="Disordered" evidence="1">
    <location>
        <begin position="400"/>
        <end position="549"/>
    </location>
</feature>
<evidence type="ECO:0000313" key="3">
    <source>
        <dbReference type="EMBL" id="CDI52839.1"/>
    </source>
</evidence>
<proteinExistence type="predicted"/>
<evidence type="ECO:0000256" key="2">
    <source>
        <dbReference type="SAM" id="SignalP"/>
    </source>
</evidence>
<accession>A0A077R6U0</accession>
<feature type="chain" id="PRO_5001722824" evidence="2">
    <location>
        <begin position="20"/>
        <end position="549"/>
    </location>
</feature>
<organism evidence="3">
    <name type="scientific">Melanopsichium pennsylvanicum 4</name>
    <dbReference type="NCBI Taxonomy" id="1398559"/>
    <lineage>
        <taxon>Eukaryota</taxon>
        <taxon>Fungi</taxon>
        <taxon>Dikarya</taxon>
        <taxon>Basidiomycota</taxon>
        <taxon>Ustilaginomycotina</taxon>
        <taxon>Ustilaginomycetes</taxon>
        <taxon>Ustilaginales</taxon>
        <taxon>Ustilaginaceae</taxon>
        <taxon>Melanopsichium</taxon>
    </lineage>
</organism>
<evidence type="ECO:0000256" key="1">
    <source>
        <dbReference type="SAM" id="MobiDB-lite"/>
    </source>
</evidence>
<feature type="compositionally biased region" description="Basic residues" evidence="1">
    <location>
        <begin position="521"/>
        <end position="534"/>
    </location>
</feature>
<feature type="signal peptide" evidence="2">
    <location>
        <begin position="1"/>
        <end position="19"/>
    </location>
</feature>
<feature type="compositionally biased region" description="Low complexity" evidence="1">
    <location>
        <begin position="418"/>
        <end position="436"/>
    </location>
</feature>
<dbReference type="EMBL" id="HG529550">
    <property type="protein sequence ID" value="CDI52839.1"/>
    <property type="molecule type" value="Genomic_DNA"/>
</dbReference>
<protein>
    <submittedName>
        <fullName evidence="3">Uncharacterized protein</fullName>
    </submittedName>
</protein>
<feature type="region of interest" description="Disordered" evidence="1">
    <location>
        <begin position="24"/>
        <end position="71"/>
    </location>
</feature>
<name>A0A077R6U0_9BASI</name>
<reference evidence="3" key="1">
    <citation type="journal article" date="2014" name="Genome Biol. Evol.">
        <title>Gene Loss Rather Than Gene Gain Is Associated with a Host Jump from Monocots to Dicots in the Smut Fungus Melanopsichium pennsylvanicum.</title>
        <authorList>
            <person name="Sharma R."/>
            <person name="Mishra B."/>
            <person name="Runge F."/>
            <person name="Thines M."/>
        </authorList>
    </citation>
    <scope>NUCLEOTIDE SEQUENCE</scope>
    <source>
        <strain evidence="3">4</strain>
    </source>
</reference>